<proteinExistence type="predicted"/>
<evidence type="ECO:0000256" key="1">
    <source>
        <dbReference type="SAM" id="MobiDB-lite"/>
    </source>
</evidence>
<dbReference type="Gramene" id="PGSC0003DMT400095473">
    <property type="protein sequence ID" value="PGSC0003DMT400095473"/>
    <property type="gene ID" value="PGSC0003DMG400045044"/>
</dbReference>
<sequence length="155" mass="17099">MTSPYSNLNWNFPFWPSLGSLLPRFHEPLSSPRSIVLLVVLGPVSRPPCLGLQEMKASPRVFPRAMVFTTCREVAREGSRGHGQCLGKLGAALALAPLPWLLPSSLDLLPSYLVLDVLLDYKMVNTRFNGIRPVDPVNDPTEESTTRGCGRGRDK</sequence>
<dbReference type="PaxDb" id="4113-PGSC0003DMT400095473"/>
<dbReference type="InParanoid" id="M1DWD7"/>
<name>M1DWD7_SOLTU</name>
<dbReference type="Proteomes" id="UP000011115">
    <property type="component" value="Unassembled WGS sequence"/>
</dbReference>
<feature type="region of interest" description="Disordered" evidence="1">
    <location>
        <begin position="132"/>
        <end position="155"/>
    </location>
</feature>
<keyword evidence="3" id="KW-1185">Reference proteome</keyword>
<dbReference type="HOGENOM" id="CLU_1698603_0_0_1"/>
<organism evidence="2 3">
    <name type="scientific">Solanum tuberosum</name>
    <name type="common">Potato</name>
    <dbReference type="NCBI Taxonomy" id="4113"/>
    <lineage>
        <taxon>Eukaryota</taxon>
        <taxon>Viridiplantae</taxon>
        <taxon>Streptophyta</taxon>
        <taxon>Embryophyta</taxon>
        <taxon>Tracheophyta</taxon>
        <taxon>Spermatophyta</taxon>
        <taxon>Magnoliopsida</taxon>
        <taxon>eudicotyledons</taxon>
        <taxon>Gunneridae</taxon>
        <taxon>Pentapetalae</taxon>
        <taxon>asterids</taxon>
        <taxon>lamiids</taxon>
        <taxon>Solanales</taxon>
        <taxon>Solanaceae</taxon>
        <taxon>Solanoideae</taxon>
        <taxon>Solaneae</taxon>
        <taxon>Solanum</taxon>
    </lineage>
</organism>
<dbReference type="EnsemblPlants" id="PGSC0003DMT400095473">
    <property type="protein sequence ID" value="PGSC0003DMT400095473"/>
    <property type="gene ID" value="PGSC0003DMG400045044"/>
</dbReference>
<dbReference type="AlphaFoldDB" id="M1DWD7"/>
<reference evidence="3" key="1">
    <citation type="journal article" date="2011" name="Nature">
        <title>Genome sequence and analysis of the tuber crop potato.</title>
        <authorList>
            <consortium name="The Potato Genome Sequencing Consortium"/>
        </authorList>
    </citation>
    <scope>NUCLEOTIDE SEQUENCE [LARGE SCALE GENOMIC DNA]</scope>
    <source>
        <strain evidence="3">cv. DM1-3 516 R44</strain>
    </source>
</reference>
<evidence type="ECO:0000313" key="2">
    <source>
        <dbReference type="EnsemblPlants" id="PGSC0003DMT400095473"/>
    </source>
</evidence>
<evidence type="ECO:0000313" key="3">
    <source>
        <dbReference type="Proteomes" id="UP000011115"/>
    </source>
</evidence>
<protein>
    <submittedName>
        <fullName evidence="2">'chromo' domain containing protein</fullName>
    </submittedName>
</protein>
<accession>M1DWD7</accession>
<reference evidence="2" key="2">
    <citation type="submission" date="2015-06" db="UniProtKB">
        <authorList>
            <consortium name="EnsemblPlants"/>
        </authorList>
    </citation>
    <scope>IDENTIFICATION</scope>
    <source>
        <strain evidence="2">DM1-3 516 R44</strain>
    </source>
</reference>